<dbReference type="AlphaFoldDB" id="A0A1I6Q531"/>
<gene>
    <name evidence="5" type="ORF">HMI01_02730</name>
    <name evidence="6" type="ORF">SAMN05421668_10399</name>
</gene>
<organism evidence="6 7">
    <name type="scientific">Halolactibacillus miurensis</name>
    <dbReference type="NCBI Taxonomy" id="306541"/>
    <lineage>
        <taxon>Bacteria</taxon>
        <taxon>Bacillati</taxon>
        <taxon>Bacillota</taxon>
        <taxon>Bacilli</taxon>
        <taxon>Bacillales</taxon>
        <taxon>Bacillaceae</taxon>
        <taxon>Halolactibacillus</taxon>
    </lineage>
</organism>
<evidence type="ECO:0000256" key="2">
    <source>
        <dbReference type="ARBA" id="ARBA00022676"/>
    </source>
</evidence>
<reference evidence="5 8" key="2">
    <citation type="submission" date="2019-07" db="EMBL/GenBank/DDBJ databases">
        <title>Whole genome shotgun sequence of Halolactibacillus miurensis NBRC 100873.</title>
        <authorList>
            <person name="Hosoyama A."/>
            <person name="Uohara A."/>
            <person name="Ohji S."/>
            <person name="Ichikawa N."/>
        </authorList>
    </citation>
    <scope>NUCLEOTIDE SEQUENCE [LARGE SCALE GENOMIC DNA]</scope>
    <source>
        <strain evidence="5 8">NBRC 100873</strain>
    </source>
</reference>
<dbReference type="EMBL" id="BJWJ01000002">
    <property type="protein sequence ID" value="GEM03285.1"/>
    <property type="molecule type" value="Genomic_DNA"/>
</dbReference>
<evidence type="ECO:0000313" key="7">
    <source>
        <dbReference type="Proteomes" id="UP000199139"/>
    </source>
</evidence>
<evidence type="ECO:0000313" key="5">
    <source>
        <dbReference type="EMBL" id="GEM03285.1"/>
    </source>
</evidence>
<keyword evidence="3 6" id="KW-0808">Transferase</keyword>
<evidence type="ECO:0000313" key="8">
    <source>
        <dbReference type="Proteomes" id="UP000321773"/>
    </source>
</evidence>
<dbReference type="Proteomes" id="UP000199139">
    <property type="component" value="Unassembled WGS sequence"/>
</dbReference>
<dbReference type="InterPro" id="IPR029044">
    <property type="entry name" value="Nucleotide-diphossugar_trans"/>
</dbReference>
<dbReference type="Gene3D" id="3.90.550.10">
    <property type="entry name" value="Spore Coat Polysaccharide Biosynthesis Protein SpsA, Chain A"/>
    <property type="match status" value="1"/>
</dbReference>
<evidence type="ECO:0000256" key="3">
    <source>
        <dbReference type="ARBA" id="ARBA00022679"/>
    </source>
</evidence>
<comment type="similarity">
    <text evidence="1">Belongs to the glycosyltransferase 2 family.</text>
</comment>
<evidence type="ECO:0000259" key="4">
    <source>
        <dbReference type="Pfam" id="PF00535"/>
    </source>
</evidence>
<dbReference type="Proteomes" id="UP000321773">
    <property type="component" value="Unassembled WGS sequence"/>
</dbReference>
<dbReference type="CDD" id="cd00761">
    <property type="entry name" value="Glyco_tranf_GTA_type"/>
    <property type="match status" value="1"/>
</dbReference>
<sequence length="338" mass="39003">MKLLSIIIPCYNSESYMHYAIESLVVGGEDVEILLINDGSTDETEAIATHYAAKYPGVVTAIHQANGGHGEAINTGLKHATGLYFKVVDSDDWVDTRAYLKLLDTLKTFSGTTGTIDLLISNFVYEKQGSKYRKVMRYDNVLPKDKIFSWDEVKPFKKGQFMMMHAMIYRTNLLREANLTLPKHTFYVDNLYVYTPLPHATRLFYLDVDFYRYFIGRSDQSVNESVMIRRIDQQLKVNHLMLEAIDLDTIHNERLRDYMLKHLEIVTVISAILLIKSGTKENLRKKRELMRYVKQENVELYVNLKYGLMGRLINLPGKVGRMISVMAYKISQKVIGFN</sequence>
<accession>A0A1I6Q531</accession>
<dbReference type="EMBL" id="FPAI01000003">
    <property type="protein sequence ID" value="SFS47504.1"/>
    <property type="molecule type" value="Genomic_DNA"/>
</dbReference>
<dbReference type="Pfam" id="PF00535">
    <property type="entry name" value="Glycos_transf_2"/>
    <property type="match status" value="1"/>
</dbReference>
<dbReference type="RefSeq" id="WP_089852916.1">
    <property type="nucleotide sequence ID" value="NZ_BJWJ01000002.1"/>
</dbReference>
<evidence type="ECO:0000256" key="1">
    <source>
        <dbReference type="ARBA" id="ARBA00006739"/>
    </source>
</evidence>
<protein>
    <submittedName>
        <fullName evidence="5">Glycosyl transferase</fullName>
    </submittedName>
    <submittedName>
        <fullName evidence="6">Glycosyltransferase involved in cell wall bisynthesis</fullName>
    </submittedName>
</protein>
<dbReference type="PANTHER" id="PTHR22916">
    <property type="entry name" value="GLYCOSYLTRANSFERASE"/>
    <property type="match status" value="1"/>
</dbReference>
<dbReference type="InterPro" id="IPR001173">
    <property type="entry name" value="Glyco_trans_2-like"/>
</dbReference>
<keyword evidence="8" id="KW-1185">Reference proteome</keyword>
<dbReference type="PANTHER" id="PTHR22916:SF51">
    <property type="entry name" value="GLYCOSYLTRANSFERASE EPSH-RELATED"/>
    <property type="match status" value="1"/>
</dbReference>
<dbReference type="GO" id="GO:0016757">
    <property type="term" value="F:glycosyltransferase activity"/>
    <property type="evidence" value="ECO:0007669"/>
    <property type="project" value="UniProtKB-KW"/>
</dbReference>
<dbReference type="OrthoDB" id="396512at2"/>
<keyword evidence="2" id="KW-0328">Glycosyltransferase</keyword>
<feature type="domain" description="Glycosyltransferase 2-like" evidence="4">
    <location>
        <begin position="5"/>
        <end position="169"/>
    </location>
</feature>
<reference evidence="6 7" key="1">
    <citation type="submission" date="2016-10" db="EMBL/GenBank/DDBJ databases">
        <authorList>
            <person name="de Groot N.N."/>
        </authorList>
    </citation>
    <scope>NUCLEOTIDE SEQUENCE [LARGE SCALE GENOMIC DNA]</scope>
    <source>
        <strain evidence="6 7">DSM 17074</strain>
    </source>
</reference>
<proteinExistence type="inferred from homology"/>
<dbReference type="SUPFAM" id="SSF53448">
    <property type="entry name" value="Nucleotide-diphospho-sugar transferases"/>
    <property type="match status" value="1"/>
</dbReference>
<name>A0A1I6Q531_9BACI</name>
<evidence type="ECO:0000313" key="6">
    <source>
        <dbReference type="EMBL" id="SFS47504.1"/>
    </source>
</evidence>
<dbReference type="STRING" id="306541.SAMN05421668_10399"/>